<dbReference type="Proteomes" id="UP001301152">
    <property type="component" value="Unassembled WGS sequence"/>
</dbReference>
<evidence type="ECO:0000259" key="2">
    <source>
        <dbReference type="Pfam" id="PF18912"/>
    </source>
</evidence>
<gene>
    <name evidence="3" type="ORF">OQ497_09110</name>
</gene>
<dbReference type="PANTHER" id="PTHR47505">
    <property type="entry name" value="DNA UTILIZATION PROTEIN YHGH"/>
    <property type="match status" value="1"/>
</dbReference>
<dbReference type="PANTHER" id="PTHR47505:SF1">
    <property type="entry name" value="DNA UTILIZATION PROTEIN YHGH"/>
    <property type="match status" value="1"/>
</dbReference>
<dbReference type="CDD" id="cd06223">
    <property type="entry name" value="PRTases_typeI"/>
    <property type="match status" value="1"/>
</dbReference>
<organism evidence="3 4">
    <name type="scientific">Acetobacter thailandicus</name>
    <dbReference type="NCBI Taxonomy" id="1502842"/>
    <lineage>
        <taxon>Bacteria</taxon>
        <taxon>Pseudomonadati</taxon>
        <taxon>Pseudomonadota</taxon>
        <taxon>Alphaproteobacteria</taxon>
        <taxon>Acetobacterales</taxon>
        <taxon>Acetobacteraceae</taxon>
        <taxon>Acetobacter</taxon>
    </lineage>
</organism>
<keyword evidence="4" id="KW-1185">Reference proteome</keyword>
<accession>A0ABT3QFP9</accession>
<evidence type="ECO:0000313" key="4">
    <source>
        <dbReference type="Proteomes" id="UP001301152"/>
    </source>
</evidence>
<dbReference type="Pfam" id="PF18912">
    <property type="entry name" value="DZR_2"/>
    <property type="match status" value="1"/>
</dbReference>
<feature type="domain" description="Double zinc ribbon" evidence="2">
    <location>
        <begin position="22"/>
        <end position="81"/>
    </location>
</feature>
<dbReference type="InterPro" id="IPR029057">
    <property type="entry name" value="PRTase-like"/>
</dbReference>
<dbReference type="RefSeq" id="WP_173559867.1">
    <property type="nucleotide sequence ID" value="NZ_JAPIUZ010000004.1"/>
</dbReference>
<reference evidence="3 4" key="1">
    <citation type="submission" date="2022-11" db="EMBL/GenBank/DDBJ databases">
        <title>Genome sequencing of Acetobacter type strain.</title>
        <authorList>
            <person name="Heo J."/>
            <person name="Lee D."/>
            <person name="Han B.-H."/>
            <person name="Hong S.-B."/>
            <person name="Kwon S.-W."/>
        </authorList>
    </citation>
    <scope>NUCLEOTIDE SEQUENCE [LARGE SCALE GENOMIC DNA]</scope>
    <source>
        <strain evidence="3 4">KACC 21253</strain>
    </source>
</reference>
<evidence type="ECO:0000313" key="3">
    <source>
        <dbReference type="EMBL" id="MCX2564117.1"/>
    </source>
</evidence>
<comment type="caution">
    <text evidence="3">The sequence shown here is derived from an EMBL/GenBank/DDBJ whole genome shotgun (WGS) entry which is preliminary data.</text>
</comment>
<evidence type="ECO:0000256" key="1">
    <source>
        <dbReference type="ARBA" id="ARBA00008007"/>
    </source>
</evidence>
<dbReference type="SUPFAM" id="SSF53271">
    <property type="entry name" value="PRTase-like"/>
    <property type="match status" value="1"/>
</dbReference>
<dbReference type="InterPro" id="IPR051910">
    <property type="entry name" value="ComF/GntX_DNA_util-trans"/>
</dbReference>
<dbReference type="Gene3D" id="3.40.50.2020">
    <property type="match status" value="1"/>
</dbReference>
<sequence>MSRHVVWSKLSALARKATLAGIDVIFPPACLLCGEEIQQSGLLCAGCFAHLVSVGQPFCVRCALPQSSAECLNAEGECLECVQHPPPWHAARSAFVYEKTARDLLLRLKYADRPEYASFAGRYMWQAGEDVLRQGSLVIPVPVHKKRLMERRYNQAALLAWAVARCAKLRCLPDGLERRRVTGRLAGFTKAERQQEMEGAITVRSAYVSDMAGRDVVLVDDLLTTGATASACTKALLQAGVRSVFLLVAARVVLQKNADFGLSILEDE</sequence>
<dbReference type="InterPro" id="IPR000836">
    <property type="entry name" value="PRTase_dom"/>
</dbReference>
<proteinExistence type="inferred from homology"/>
<dbReference type="InterPro" id="IPR044005">
    <property type="entry name" value="DZR_2"/>
</dbReference>
<protein>
    <submittedName>
        <fullName evidence="3">ComF family protein</fullName>
    </submittedName>
</protein>
<dbReference type="EMBL" id="JAPIUZ010000004">
    <property type="protein sequence ID" value="MCX2564117.1"/>
    <property type="molecule type" value="Genomic_DNA"/>
</dbReference>
<comment type="similarity">
    <text evidence="1">Belongs to the ComF/GntX family.</text>
</comment>
<name>A0ABT3QFP9_9PROT</name>